<dbReference type="PANTHER" id="PTHR33498">
    <property type="entry name" value="TRANSPOSASE FOR INSERTION SEQUENCE ELEMENT IS1557"/>
    <property type="match status" value="1"/>
</dbReference>
<dbReference type="GO" id="GO:0003677">
    <property type="term" value="F:DNA binding"/>
    <property type="evidence" value="ECO:0007669"/>
    <property type="project" value="InterPro"/>
</dbReference>
<gene>
    <name evidence="3" type="ORF">M8523_34850</name>
</gene>
<dbReference type="InterPro" id="IPR029261">
    <property type="entry name" value="Transposase_Znf"/>
</dbReference>
<feature type="domain" description="Transposase IS204/IS1001/IS1096/IS1165 DDE" evidence="1">
    <location>
        <begin position="392"/>
        <end position="515"/>
    </location>
</feature>
<organism evidence="3 4">
    <name type="scientific">Lichenifustis flavocetrariae</name>
    <dbReference type="NCBI Taxonomy" id="2949735"/>
    <lineage>
        <taxon>Bacteria</taxon>
        <taxon>Pseudomonadati</taxon>
        <taxon>Pseudomonadota</taxon>
        <taxon>Alphaproteobacteria</taxon>
        <taxon>Hyphomicrobiales</taxon>
        <taxon>Lichenihabitantaceae</taxon>
        <taxon>Lichenifustis</taxon>
    </lineage>
</organism>
<proteinExistence type="predicted"/>
<evidence type="ECO:0000259" key="2">
    <source>
        <dbReference type="Pfam" id="PF14690"/>
    </source>
</evidence>
<evidence type="ECO:0000259" key="1">
    <source>
        <dbReference type="Pfam" id="PF01610"/>
    </source>
</evidence>
<dbReference type="Proteomes" id="UP001165667">
    <property type="component" value="Unassembled WGS sequence"/>
</dbReference>
<dbReference type="InterPro" id="IPR002560">
    <property type="entry name" value="Transposase_DDE"/>
</dbReference>
<feature type="domain" description="Transposase IS204/IS1001/IS1096/IS1165 DDE" evidence="1">
    <location>
        <begin position="158"/>
        <end position="289"/>
    </location>
</feature>
<dbReference type="PANTHER" id="PTHR33498:SF1">
    <property type="entry name" value="TRANSPOSASE FOR INSERTION SEQUENCE ELEMENT IS1557"/>
    <property type="match status" value="1"/>
</dbReference>
<comment type="caution">
    <text evidence="3">The sequence shown here is derived from an EMBL/GenBank/DDBJ whole genome shotgun (WGS) entry which is preliminary data.</text>
</comment>
<dbReference type="Gene3D" id="1.10.10.10">
    <property type="entry name" value="Winged helix-like DNA-binding domain superfamily/Winged helix DNA-binding domain"/>
    <property type="match status" value="1"/>
</dbReference>
<dbReference type="Pfam" id="PF14690">
    <property type="entry name" value="Zn_ribbon_ISL3"/>
    <property type="match status" value="1"/>
</dbReference>
<dbReference type="InterPro" id="IPR036388">
    <property type="entry name" value="WH-like_DNA-bd_sf"/>
</dbReference>
<dbReference type="NCBIfam" id="NF033550">
    <property type="entry name" value="transpos_ISL3"/>
    <property type="match status" value="1"/>
</dbReference>
<feature type="domain" description="Transposase IS204/IS1001/IS1096/IS1165 zinc-finger" evidence="2">
    <location>
        <begin position="38"/>
        <end position="80"/>
    </location>
</feature>
<sequence>MSSRNSYLSMTPTGLIVDRHDVGPDGLIVHAHGGEASGRCPGCGSLSASVHSRYVRSPRDVPAFGRGLVIRLTARRFRCAVPSCDRKTFAEQFAPEIILARSRRTSRLDCLVHCIGVVLGGRPGERLAERLSIPIGADTLLRTLRRRSAPTSTSAKIVGLNDFAWRRGHRYGTIVCDLEQRRIIDLLADREIGTVTAWLKDHPDIEIVCRDRGGGYREAATKGAPQALQIADRWHLLENASAAFLDIIRRHMHHLRRAVTSGDIDPKRLSAVEKRQWKGWLKRDEANEKVRALHKSGTALKAIARHTGLSRQTVRRIVRGTRDDVFRSRESTLDRWTERLESEWAAGCQNGTELWRRLRGAGFTGSLRVVSEWRTRKRRSVRLPGDQPPSLRMPSARTIARLLTTERASKGDETVRLMVAIETASPAIVKARNLLDRFAALISAKKPDLLDPWLIDAAQSELSAFAEGITADKVAVTAAIMETWSNGQTEGQVTKLKLVKRQMYGRAKVDLLRARLVATA</sequence>
<reference evidence="3" key="1">
    <citation type="submission" date="2022-05" db="EMBL/GenBank/DDBJ databases">
        <authorList>
            <person name="Pankratov T."/>
        </authorList>
    </citation>
    <scope>NUCLEOTIDE SEQUENCE</scope>
    <source>
        <strain evidence="3">BP6-180914</strain>
    </source>
</reference>
<dbReference type="GO" id="GO:0000150">
    <property type="term" value="F:DNA strand exchange activity"/>
    <property type="evidence" value="ECO:0007669"/>
    <property type="project" value="InterPro"/>
</dbReference>
<evidence type="ECO:0000313" key="3">
    <source>
        <dbReference type="EMBL" id="MCW6513039.1"/>
    </source>
</evidence>
<dbReference type="InterPro" id="IPR047951">
    <property type="entry name" value="Transpos_ISL3"/>
</dbReference>
<dbReference type="Pfam" id="PF01610">
    <property type="entry name" value="DDE_Tnp_ISL3"/>
    <property type="match status" value="2"/>
</dbReference>
<dbReference type="EMBL" id="JAMOIM010000086">
    <property type="protein sequence ID" value="MCW6513039.1"/>
    <property type="molecule type" value="Genomic_DNA"/>
</dbReference>
<dbReference type="AlphaFoldDB" id="A0AA42CMT5"/>
<evidence type="ECO:0000313" key="4">
    <source>
        <dbReference type="Proteomes" id="UP001165667"/>
    </source>
</evidence>
<name>A0AA42CMT5_9HYPH</name>
<accession>A0AA42CMT5</accession>
<dbReference type="RefSeq" id="WP_282589415.1">
    <property type="nucleotide sequence ID" value="NZ_JAMOIM010000086.1"/>
</dbReference>
<protein>
    <submittedName>
        <fullName evidence="3">ISL3 family transposase</fullName>
    </submittedName>
</protein>
<keyword evidence="4" id="KW-1185">Reference proteome</keyword>